<dbReference type="EMBL" id="UOEF01000065">
    <property type="protein sequence ID" value="VAV89032.1"/>
    <property type="molecule type" value="Genomic_DNA"/>
</dbReference>
<gene>
    <name evidence="1" type="ORF">MNBD_ALPHA04-915</name>
</gene>
<sequence length="202" mass="22069">MIGPDMGGVYYVGTKGLGMYLIPTAEGHIVIEGGFYLGSEDNAYLNAPPVKVDRIIADGETVKLGGVSLTAHITPGHTRGCTSWTMDVVHGGKPLEVLFFYSATVAANRLTGPPGKTGAQYADIVDDYRKTFASTKNWKPDVFSSNHTEFFLFKEKRAKYLAGDPLAFINKEDFPKFIAKLAVVFESGLQKQQRKNNAIISE</sequence>
<dbReference type="SUPFAM" id="SSF56281">
    <property type="entry name" value="Metallo-hydrolase/oxidoreductase"/>
    <property type="match status" value="1"/>
</dbReference>
<evidence type="ECO:0000313" key="1">
    <source>
        <dbReference type="EMBL" id="VAV89032.1"/>
    </source>
</evidence>
<protein>
    <recommendedName>
        <fullName evidence="2">Metallo-beta-lactamase domain-containing protein</fullName>
    </recommendedName>
</protein>
<accession>A0A3B0R9L4</accession>
<dbReference type="InterPro" id="IPR036866">
    <property type="entry name" value="RibonucZ/Hydroxyglut_hydro"/>
</dbReference>
<name>A0A3B0R9L4_9ZZZZ</name>
<dbReference type="AlphaFoldDB" id="A0A3B0R9L4"/>
<dbReference type="Gene3D" id="3.60.15.10">
    <property type="entry name" value="Ribonuclease Z/Hydroxyacylglutathione hydrolase-like"/>
    <property type="match status" value="1"/>
</dbReference>
<evidence type="ECO:0008006" key="2">
    <source>
        <dbReference type="Google" id="ProtNLM"/>
    </source>
</evidence>
<proteinExistence type="predicted"/>
<reference evidence="1" key="1">
    <citation type="submission" date="2018-06" db="EMBL/GenBank/DDBJ databases">
        <authorList>
            <person name="Zhirakovskaya E."/>
        </authorList>
    </citation>
    <scope>NUCLEOTIDE SEQUENCE</scope>
</reference>
<organism evidence="1">
    <name type="scientific">hydrothermal vent metagenome</name>
    <dbReference type="NCBI Taxonomy" id="652676"/>
    <lineage>
        <taxon>unclassified sequences</taxon>
        <taxon>metagenomes</taxon>
        <taxon>ecological metagenomes</taxon>
    </lineage>
</organism>